<comment type="caution">
    <text evidence="8">The sequence shown here is derived from an EMBL/GenBank/DDBJ whole genome shotgun (WGS) entry which is preliminary data.</text>
</comment>
<dbReference type="Pfam" id="PF00246">
    <property type="entry name" value="Peptidase_M14"/>
    <property type="match status" value="1"/>
</dbReference>
<evidence type="ECO:0000256" key="5">
    <source>
        <dbReference type="ARBA" id="ARBA00022833"/>
    </source>
</evidence>
<dbReference type="GO" id="GO:0005615">
    <property type="term" value="C:extracellular space"/>
    <property type="evidence" value="ECO:0007669"/>
    <property type="project" value="TreeGrafter"/>
</dbReference>
<organism evidence="8 9">
    <name type="scientific">Zestosphaera tikiterensis</name>
    <dbReference type="NCBI Taxonomy" id="1973259"/>
    <lineage>
        <taxon>Archaea</taxon>
        <taxon>Thermoproteota</taxon>
        <taxon>Thermoprotei</taxon>
        <taxon>Desulfurococcales</taxon>
        <taxon>Desulfurococcaceae</taxon>
        <taxon>Zestosphaera</taxon>
    </lineage>
</organism>
<proteinExistence type="inferred from homology"/>
<evidence type="ECO:0000313" key="9">
    <source>
        <dbReference type="Proteomes" id="UP000244093"/>
    </source>
</evidence>
<feature type="domain" description="Peptidase M14" evidence="7">
    <location>
        <begin position="27"/>
        <end position="319"/>
    </location>
</feature>
<dbReference type="GO" id="GO:0004181">
    <property type="term" value="F:metallocarboxypeptidase activity"/>
    <property type="evidence" value="ECO:0007669"/>
    <property type="project" value="InterPro"/>
</dbReference>
<dbReference type="GO" id="GO:0008270">
    <property type="term" value="F:zinc ion binding"/>
    <property type="evidence" value="ECO:0007669"/>
    <property type="project" value="InterPro"/>
</dbReference>
<comment type="cofactor">
    <cofactor evidence="1">
        <name>Zn(2+)</name>
        <dbReference type="ChEBI" id="CHEBI:29105"/>
    </cofactor>
</comment>
<accession>A0A2R7Y3G5</accession>
<dbReference type="PANTHER" id="PTHR11705">
    <property type="entry name" value="PROTEASE FAMILY M14 CARBOXYPEPTIDASE A,B"/>
    <property type="match status" value="1"/>
</dbReference>
<dbReference type="PANTHER" id="PTHR11705:SF143">
    <property type="entry name" value="SLL0236 PROTEIN"/>
    <property type="match status" value="1"/>
</dbReference>
<keyword evidence="3" id="KW-0645">Protease</keyword>
<dbReference type="AlphaFoldDB" id="A0A2R7Y3G5"/>
<reference evidence="8 9" key="1">
    <citation type="journal article" date="2018" name="Syst. Appl. Microbiol.">
        <title>A new symbiotic nanoarchaeote (Candidatus Nanoclepta minutus) and its host (Zestosphaera tikiterensis gen. nov., sp. nov.) from a New Zealand hot spring.</title>
        <authorList>
            <person name="St John E."/>
            <person name="Liu Y."/>
            <person name="Podar M."/>
            <person name="Stott M.B."/>
            <person name="Meneghin J."/>
            <person name="Chen Z."/>
            <person name="Lagutin K."/>
            <person name="Mitchell K."/>
            <person name="Reysenbach A.L."/>
        </authorList>
    </citation>
    <scope>NUCLEOTIDE SEQUENCE [LARGE SCALE GENOMIC DNA]</scope>
    <source>
        <strain evidence="8">NZ3</strain>
    </source>
</reference>
<evidence type="ECO:0000313" key="8">
    <source>
        <dbReference type="EMBL" id="PUA31372.1"/>
    </source>
</evidence>
<dbReference type="PROSITE" id="PS52035">
    <property type="entry name" value="PEPTIDASE_M14"/>
    <property type="match status" value="1"/>
</dbReference>
<dbReference type="SMART" id="SM00631">
    <property type="entry name" value="Zn_pept"/>
    <property type="match status" value="1"/>
</dbReference>
<evidence type="ECO:0000256" key="3">
    <source>
        <dbReference type="ARBA" id="ARBA00022670"/>
    </source>
</evidence>
<evidence type="ECO:0000256" key="2">
    <source>
        <dbReference type="ARBA" id="ARBA00005988"/>
    </source>
</evidence>
<sequence length="464" mass="54165">MCGDTIMSKHMDPLLEDLIDKVPEYKEFKNVDELDAFLKNIAEEHKDLVKLEVSGYTRNGDEIYSLIIDGEGPAVLLIGAPHPNEPIGTLTIEYLVRRLTEDEEFRKAFSFKWVIVPVADKDGLRLNEGWLKGPFNIINYAKNYYRPAGNVQVEWSFPITYKRYSYTNPTPETRALMRLIYKYRPIFIYSLHNAGFGGVYYYISQDIPLLYPIFRLFPKTLGIPLSLGEPEVPWAKCLGRAVYKMVTLKDNYDFLESLGKDPLEVLDHGGSTYDYASERVNNVLELVTEVPYFYDPRIEDLSPHEMLRRDAVLEGIKHRENTLKFITEIYARIKEYVNVERHRIAESIEYMIKKTPKTIEAEKMWALKDKSLERKAYTSEVFDSLLITRFYSLLSLGMLYRLVKEVAKEKRYVELAETVENKFYEEGAYLERELKYTVINLKDLVKTQLNAGIYALLYLREQQT</sequence>
<evidence type="ECO:0000256" key="6">
    <source>
        <dbReference type="ARBA" id="ARBA00023049"/>
    </source>
</evidence>
<name>A0A2R7Y3G5_9CREN</name>
<keyword evidence="4" id="KW-0378">Hydrolase</keyword>
<evidence type="ECO:0000259" key="7">
    <source>
        <dbReference type="PROSITE" id="PS52035"/>
    </source>
</evidence>
<dbReference type="SUPFAM" id="SSF53187">
    <property type="entry name" value="Zn-dependent exopeptidases"/>
    <property type="match status" value="1"/>
</dbReference>
<dbReference type="GO" id="GO:0006508">
    <property type="term" value="P:proteolysis"/>
    <property type="evidence" value="ECO:0007669"/>
    <property type="project" value="UniProtKB-KW"/>
</dbReference>
<dbReference type="Gene3D" id="3.40.630.10">
    <property type="entry name" value="Zn peptidases"/>
    <property type="match status" value="1"/>
</dbReference>
<dbReference type="EMBL" id="NBVN01000013">
    <property type="protein sequence ID" value="PUA31372.1"/>
    <property type="molecule type" value="Genomic_DNA"/>
</dbReference>
<evidence type="ECO:0000256" key="1">
    <source>
        <dbReference type="ARBA" id="ARBA00001947"/>
    </source>
</evidence>
<protein>
    <recommendedName>
        <fullName evidence="7">Peptidase M14 domain-containing protein</fullName>
    </recommendedName>
</protein>
<comment type="similarity">
    <text evidence="2">Belongs to the peptidase M14 family.</text>
</comment>
<gene>
    <name evidence="8" type="ORF">B7O98_09430</name>
</gene>
<dbReference type="InterPro" id="IPR000834">
    <property type="entry name" value="Peptidase_M14"/>
</dbReference>
<dbReference type="Proteomes" id="UP000244093">
    <property type="component" value="Unassembled WGS sequence"/>
</dbReference>
<evidence type="ECO:0000256" key="4">
    <source>
        <dbReference type="ARBA" id="ARBA00022801"/>
    </source>
</evidence>
<keyword evidence="5" id="KW-0862">Zinc</keyword>
<keyword evidence="6" id="KW-0482">Metalloprotease</keyword>